<keyword evidence="3" id="KW-1185">Reference proteome</keyword>
<comment type="caution">
    <text evidence="2">The sequence shown here is derived from an EMBL/GenBank/DDBJ whole genome shotgun (WGS) entry which is preliminary data.</text>
</comment>
<evidence type="ECO:0000256" key="1">
    <source>
        <dbReference type="SAM" id="MobiDB-lite"/>
    </source>
</evidence>
<protein>
    <submittedName>
        <fullName evidence="2">Uncharacterized protein</fullName>
    </submittedName>
</protein>
<feature type="compositionally biased region" description="Acidic residues" evidence="1">
    <location>
        <begin position="120"/>
        <end position="133"/>
    </location>
</feature>
<reference evidence="2 3" key="1">
    <citation type="submission" date="2020-09" db="EMBL/GenBank/DDBJ databases">
        <title>Echinicola sp. CAU 1574 isolated from sand of Sido Beach.</title>
        <authorList>
            <person name="Kim W."/>
        </authorList>
    </citation>
    <scope>NUCLEOTIDE SEQUENCE [LARGE SCALE GENOMIC DNA]</scope>
    <source>
        <strain evidence="2 3">CAU 1574</strain>
    </source>
</reference>
<proteinExistence type="predicted"/>
<sequence length="144" mass="16487">MSKKNEKLTKKQFRKLRRKYGKEIGKGYPGVNKKGKEIKDQTEWIWFSRKEIEEVLSKTDAEKGGIKFYFGEYDESFESILGEEYVGRLTLAMVPSNKEGEKDFVELGVSSIDRMSLMAEEGEGDGDDEEEDAYNFGNICPPTC</sequence>
<evidence type="ECO:0000313" key="3">
    <source>
        <dbReference type="Proteomes" id="UP000647133"/>
    </source>
</evidence>
<name>A0ABR9AIZ7_9BACT</name>
<dbReference type="RefSeq" id="WP_192009623.1">
    <property type="nucleotide sequence ID" value="NZ_JACYTQ010000002.1"/>
</dbReference>
<accession>A0ABR9AIZ7</accession>
<dbReference type="EMBL" id="JACYTQ010000002">
    <property type="protein sequence ID" value="MBD8488771.1"/>
    <property type="molecule type" value="Genomic_DNA"/>
</dbReference>
<evidence type="ECO:0000313" key="2">
    <source>
        <dbReference type="EMBL" id="MBD8488771.1"/>
    </source>
</evidence>
<gene>
    <name evidence="2" type="ORF">IFO69_08445</name>
</gene>
<organism evidence="2 3">
    <name type="scientific">Echinicola arenosa</name>
    <dbReference type="NCBI Taxonomy" id="2774144"/>
    <lineage>
        <taxon>Bacteria</taxon>
        <taxon>Pseudomonadati</taxon>
        <taxon>Bacteroidota</taxon>
        <taxon>Cytophagia</taxon>
        <taxon>Cytophagales</taxon>
        <taxon>Cyclobacteriaceae</taxon>
        <taxon>Echinicola</taxon>
    </lineage>
</organism>
<feature type="region of interest" description="Disordered" evidence="1">
    <location>
        <begin position="119"/>
        <end position="144"/>
    </location>
</feature>
<dbReference type="Proteomes" id="UP000647133">
    <property type="component" value="Unassembled WGS sequence"/>
</dbReference>